<comment type="caution">
    <text evidence="1">The sequence shown here is derived from an EMBL/GenBank/DDBJ whole genome shotgun (WGS) entry which is preliminary data.</text>
</comment>
<accession>A0AAW4VMI6</accession>
<dbReference type="RefSeq" id="WP_227408637.1">
    <property type="nucleotide sequence ID" value="NZ_JAJDKQ010000035.1"/>
</dbReference>
<dbReference type="AlphaFoldDB" id="A0AAW4VMI6"/>
<evidence type="ECO:0000313" key="2">
    <source>
        <dbReference type="Proteomes" id="UP001197827"/>
    </source>
</evidence>
<name>A0AAW4VMI6_9FIRM</name>
<organism evidence="1 2">
    <name type="scientific">Faecalibacillus intestinalis</name>
    <dbReference type="NCBI Taxonomy" id="1982626"/>
    <lineage>
        <taxon>Bacteria</taxon>
        <taxon>Bacillati</taxon>
        <taxon>Bacillota</taxon>
        <taxon>Erysipelotrichia</taxon>
        <taxon>Erysipelotrichales</taxon>
        <taxon>Coprobacillaceae</taxon>
        <taxon>Faecalibacillus</taxon>
    </lineage>
</organism>
<gene>
    <name evidence="1" type="ORF">LJD74_13000</name>
</gene>
<sequence>KQIKYKYKRDEQAKKLFEKVKDSEFIKNALVLNTTMPISLKEAYYEYHYGIFSDAYLKKQQNS</sequence>
<evidence type="ECO:0000313" key="1">
    <source>
        <dbReference type="EMBL" id="MCB8562903.1"/>
    </source>
</evidence>
<reference evidence="1" key="1">
    <citation type="submission" date="2021-10" db="EMBL/GenBank/DDBJ databases">
        <title>Collection of gut derived symbiotic bacterial strains cultured from healthy donors.</title>
        <authorList>
            <person name="Lin H."/>
            <person name="Littmann E."/>
            <person name="Kohout C."/>
            <person name="Pamer E.G."/>
        </authorList>
    </citation>
    <scope>NUCLEOTIDE SEQUENCE</scope>
    <source>
        <strain evidence="1">DFI.5.2</strain>
    </source>
</reference>
<dbReference type="Proteomes" id="UP001197827">
    <property type="component" value="Unassembled WGS sequence"/>
</dbReference>
<protein>
    <submittedName>
        <fullName evidence="1">Uncharacterized protein</fullName>
    </submittedName>
</protein>
<proteinExistence type="predicted"/>
<dbReference type="EMBL" id="JAJDKQ010000035">
    <property type="protein sequence ID" value="MCB8562903.1"/>
    <property type="molecule type" value="Genomic_DNA"/>
</dbReference>
<feature type="non-terminal residue" evidence="1">
    <location>
        <position position="1"/>
    </location>
</feature>